<evidence type="ECO:0000313" key="3">
    <source>
        <dbReference type="Proteomes" id="UP000026961"/>
    </source>
</evidence>
<dbReference type="InterPro" id="IPR036047">
    <property type="entry name" value="F-box-like_dom_sf"/>
</dbReference>
<dbReference type="Proteomes" id="UP000026961">
    <property type="component" value="Chromosome 7"/>
</dbReference>
<dbReference type="Gramene" id="OGLUM07G01260.1">
    <property type="protein sequence ID" value="OGLUM07G01260.1"/>
    <property type="gene ID" value="OGLUM07G01260"/>
</dbReference>
<evidence type="ECO:0000259" key="1">
    <source>
        <dbReference type="Pfam" id="PF00646"/>
    </source>
</evidence>
<dbReference type="SUPFAM" id="SSF81383">
    <property type="entry name" value="F-box domain"/>
    <property type="match status" value="1"/>
</dbReference>
<dbReference type="Gene3D" id="1.20.1280.50">
    <property type="match status" value="1"/>
</dbReference>
<name>A0A0E0AF96_9ORYZ</name>
<dbReference type="Pfam" id="PF00646">
    <property type="entry name" value="F-box"/>
    <property type="match status" value="1"/>
</dbReference>
<sequence length="64" mass="7547">MALPPLRVRRALMDEAIAGEILLRLPPDEPERLVRASLVCKPWRRLVTDRVFLLRYRLFHRAAL</sequence>
<reference evidence="2" key="1">
    <citation type="submission" date="2015-04" db="UniProtKB">
        <authorList>
            <consortium name="EnsemblPlants"/>
        </authorList>
    </citation>
    <scope>IDENTIFICATION</scope>
</reference>
<dbReference type="InterPro" id="IPR001810">
    <property type="entry name" value="F-box_dom"/>
</dbReference>
<keyword evidence="3" id="KW-1185">Reference proteome</keyword>
<dbReference type="AlphaFoldDB" id="A0A0E0AF96"/>
<dbReference type="EnsemblPlants" id="OGLUM07G01260.1">
    <property type="protein sequence ID" value="OGLUM07G01260.1"/>
    <property type="gene ID" value="OGLUM07G01260"/>
</dbReference>
<accession>A0A0E0AF96</accession>
<organism evidence="2">
    <name type="scientific">Oryza glumipatula</name>
    <dbReference type="NCBI Taxonomy" id="40148"/>
    <lineage>
        <taxon>Eukaryota</taxon>
        <taxon>Viridiplantae</taxon>
        <taxon>Streptophyta</taxon>
        <taxon>Embryophyta</taxon>
        <taxon>Tracheophyta</taxon>
        <taxon>Spermatophyta</taxon>
        <taxon>Magnoliopsida</taxon>
        <taxon>Liliopsida</taxon>
        <taxon>Poales</taxon>
        <taxon>Poaceae</taxon>
        <taxon>BOP clade</taxon>
        <taxon>Oryzoideae</taxon>
        <taxon>Oryzeae</taxon>
        <taxon>Oryzinae</taxon>
        <taxon>Oryza</taxon>
    </lineage>
</organism>
<dbReference type="HOGENOM" id="CLU_2871316_0_0_1"/>
<dbReference type="PANTHER" id="PTHR32133">
    <property type="entry name" value="OS07G0120400 PROTEIN"/>
    <property type="match status" value="1"/>
</dbReference>
<feature type="domain" description="F-box" evidence="1">
    <location>
        <begin position="18"/>
        <end position="53"/>
    </location>
</feature>
<evidence type="ECO:0000313" key="2">
    <source>
        <dbReference type="EnsemblPlants" id="OGLUM07G01260.1"/>
    </source>
</evidence>
<reference evidence="2" key="2">
    <citation type="submission" date="2018-05" db="EMBL/GenBank/DDBJ databases">
        <title>OgluRS3 (Oryza glumaepatula Reference Sequence Version 3).</title>
        <authorList>
            <person name="Zhang J."/>
            <person name="Kudrna D."/>
            <person name="Lee S."/>
            <person name="Talag J."/>
            <person name="Welchert J."/>
            <person name="Wing R.A."/>
        </authorList>
    </citation>
    <scope>NUCLEOTIDE SEQUENCE [LARGE SCALE GENOMIC DNA]</scope>
</reference>
<proteinExistence type="predicted"/>
<protein>
    <recommendedName>
        <fullName evidence="1">F-box domain-containing protein</fullName>
    </recommendedName>
</protein>